<name>A0ABR7QED9_9FLAO</name>
<dbReference type="EMBL" id="JACGWS010000015">
    <property type="protein sequence ID" value="MBC8756926.1"/>
    <property type="molecule type" value="Genomic_DNA"/>
</dbReference>
<reference evidence="1 2" key="1">
    <citation type="submission" date="2020-07" db="EMBL/GenBank/DDBJ databases">
        <title>Description of Kordia aestuariivivens sp. nov., isolated from a tidal flat.</title>
        <authorList>
            <person name="Park S."/>
            <person name="Yoon J.-H."/>
        </authorList>
    </citation>
    <scope>NUCLEOTIDE SEQUENCE [LARGE SCALE GENOMIC DNA]</scope>
    <source>
        <strain evidence="1 2">YSTF-M3</strain>
    </source>
</reference>
<proteinExistence type="predicted"/>
<evidence type="ECO:0000313" key="1">
    <source>
        <dbReference type="EMBL" id="MBC8756926.1"/>
    </source>
</evidence>
<sequence length="123" mass="14722">MTFPKAYKEFLFLAGKHTFIEADIMDWDWMIEEAEERFEQYNIPKIKRPIWITDQLDQCEQFGFIYLDEGVEDPIIYNCRPGYVQFGDKLIKRRPQGTFSNYINICVERAKIIDKSLKKRGNI</sequence>
<dbReference type="InterPro" id="IPR037883">
    <property type="entry name" value="Knr4/Smi1-like_sf"/>
</dbReference>
<evidence type="ECO:0000313" key="2">
    <source>
        <dbReference type="Proteomes" id="UP000619238"/>
    </source>
</evidence>
<protein>
    <recommendedName>
        <fullName evidence="3">Phage protein</fullName>
    </recommendedName>
</protein>
<evidence type="ECO:0008006" key="3">
    <source>
        <dbReference type="Google" id="ProtNLM"/>
    </source>
</evidence>
<keyword evidence="2" id="KW-1185">Reference proteome</keyword>
<dbReference type="Proteomes" id="UP000619238">
    <property type="component" value="Unassembled WGS sequence"/>
</dbReference>
<gene>
    <name evidence="1" type="ORF">H2O64_19800</name>
</gene>
<comment type="caution">
    <text evidence="1">The sequence shown here is derived from an EMBL/GenBank/DDBJ whole genome shotgun (WGS) entry which is preliminary data.</text>
</comment>
<accession>A0ABR7QED9</accession>
<organism evidence="1 2">
    <name type="scientific">Kordia aestuariivivens</name>
    <dbReference type="NCBI Taxonomy" id="2759037"/>
    <lineage>
        <taxon>Bacteria</taxon>
        <taxon>Pseudomonadati</taxon>
        <taxon>Bacteroidota</taxon>
        <taxon>Flavobacteriia</taxon>
        <taxon>Flavobacteriales</taxon>
        <taxon>Flavobacteriaceae</taxon>
        <taxon>Kordia</taxon>
    </lineage>
</organism>
<dbReference type="SUPFAM" id="SSF160631">
    <property type="entry name" value="SMI1/KNR4-like"/>
    <property type="match status" value="1"/>
</dbReference>